<reference evidence="2" key="1">
    <citation type="submission" date="2022-01" db="EMBL/GenBank/DDBJ databases">
        <title>Comparative genomics reveals a dynamic genome evolution in the ectomycorrhizal milk-cap (Lactarius) mushrooms.</title>
        <authorList>
            <consortium name="DOE Joint Genome Institute"/>
            <person name="Lebreton A."/>
            <person name="Tang N."/>
            <person name="Kuo A."/>
            <person name="LaButti K."/>
            <person name="Drula E."/>
            <person name="Barry K."/>
            <person name="Clum A."/>
            <person name="Lipzen A."/>
            <person name="Mousain D."/>
            <person name="Ng V."/>
            <person name="Wang R."/>
            <person name="Wang X."/>
            <person name="Dai Y."/>
            <person name="Henrissat B."/>
            <person name="Grigoriev I.V."/>
            <person name="Guerin-Laguette A."/>
            <person name="Yu F."/>
            <person name="Martin F.M."/>
        </authorList>
    </citation>
    <scope>NUCLEOTIDE SEQUENCE</scope>
    <source>
        <strain evidence="2">QP</strain>
    </source>
</reference>
<evidence type="ECO:0000313" key="2">
    <source>
        <dbReference type="EMBL" id="KAH8991529.1"/>
    </source>
</evidence>
<feature type="transmembrane region" description="Helical" evidence="1">
    <location>
        <begin position="7"/>
        <end position="26"/>
    </location>
</feature>
<sequence>MVYARGGGICTSLVHVSLFLFFLGLGDLLLNINTTVGITTVVPITICAFLSERQTASSANC</sequence>
<accession>A0AAD4LFB8</accession>
<protein>
    <submittedName>
        <fullName evidence="2">Uncharacterized protein</fullName>
    </submittedName>
</protein>
<organism evidence="2 3">
    <name type="scientific">Lactarius akahatsu</name>
    <dbReference type="NCBI Taxonomy" id="416441"/>
    <lineage>
        <taxon>Eukaryota</taxon>
        <taxon>Fungi</taxon>
        <taxon>Dikarya</taxon>
        <taxon>Basidiomycota</taxon>
        <taxon>Agaricomycotina</taxon>
        <taxon>Agaricomycetes</taxon>
        <taxon>Russulales</taxon>
        <taxon>Russulaceae</taxon>
        <taxon>Lactarius</taxon>
    </lineage>
</organism>
<keyword evidence="1" id="KW-0812">Transmembrane</keyword>
<evidence type="ECO:0000313" key="3">
    <source>
        <dbReference type="Proteomes" id="UP001201163"/>
    </source>
</evidence>
<dbReference type="EMBL" id="JAKELL010000026">
    <property type="protein sequence ID" value="KAH8991529.1"/>
    <property type="molecule type" value="Genomic_DNA"/>
</dbReference>
<keyword evidence="1" id="KW-0472">Membrane</keyword>
<proteinExistence type="predicted"/>
<keyword evidence="1" id="KW-1133">Transmembrane helix</keyword>
<name>A0AAD4LFB8_9AGAM</name>
<feature type="transmembrane region" description="Helical" evidence="1">
    <location>
        <begin position="32"/>
        <end position="50"/>
    </location>
</feature>
<gene>
    <name evidence="2" type="ORF">EDB92DRAFT_1860623</name>
</gene>
<dbReference type="AlphaFoldDB" id="A0AAD4LFB8"/>
<comment type="caution">
    <text evidence="2">The sequence shown here is derived from an EMBL/GenBank/DDBJ whole genome shotgun (WGS) entry which is preliminary data.</text>
</comment>
<evidence type="ECO:0000256" key="1">
    <source>
        <dbReference type="SAM" id="Phobius"/>
    </source>
</evidence>
<keyword evidence="3" id="KW-1185">Reference proteome</keyword>
<dbReference type="Proteomes" id="UP001201163">
    <property type="component" value="Unassembled WGS sequence"/>
</dbReference>